<dbReference type="SUPFAM" id="SSF48371">
    <property type="entry name" value="ARM repeat"/>
    <property type="match status" value="1"/>
</dbReference>
<gene>
    <name evidence="1" type="ORF">H8S57_13160</name>
</gene>
<dbReference type="Gene3D" id="1.25.10.10">
    <property type="entry name" value="Leucine-rich Repeat Variant"/>
    <property type="match status" value="1"/>
</dbReference>
<accession>A0A8J6JH23</accession>
<dbReference type="Proteomes" id="UP000661435">
    <property type="component" value="Unassembled WGS sequence"/>
</dbReference>
<proteinExistence type="predicted"/>
<dbReference type="InterPro" id="IPR011989">
    <property type="entry name" value="ARM-like"/>
</dbReference>
<dbReference type="RefSeq" id="WP_186908491.1">
    <property type="nucleotide sequence ID" value="NZ_JACOPP010000022.1"/>
</dbReference>
<evidence type="ECO:0000313" key="1">
    <source>
        <dbReference type="EMBL" id="MBC5734665.1"/>
    </source>
</evidence>
<name>A0A8J6JH23_9FIRM</name>
<protein>
    <submittedName>
        <fullName evidence="1">SufBD protein</fullName>
    </submittedName>
</protein>
<evidence type="ECO:0000313" key="2">
    <source>
        <dbReference type="Proteomes" id="UP000661435"/>
    </source>
</evidence>
<keyword evidence="2" id="KW-1185">Reference proteome</keyword>
<sequence>MEPSNYIARLTSRDAKDARAWADQIAAESRESSRWAPYLADFAALLRHKNSLVRNRAISLLAANARWASAEAFEALMDEFFRHVTDEKPITARQCIQALPEIAAAQPRLIPRIRRTLEHADLSRYRDSMQPLILKDITAVLGQLP</sequence>
<organism evidence="1 2">
    <name type="scientific">Lawsonibacter hominis</name>
    <dbReference type="NCBI Taxonomy" id="2763053"/>
    <lineage>
        <taxon>Bacteria</taxon>
        <taxon>Bacillati</taxon>
        <taxon>Bacillota</taxon>
        <taxon>Clostridia</taxon>
        <taxon>Eubacteriales</taxon>
        <taxon>Oscillospiraceae</taxon>
        <taxon>Lawsonibacter</taxon>
    </lineage>
</organism>
<reference evidence="1" key="1">
    <citation type="submission" date="2020-08" db="EMBL/GenBank/DDBJ databases">
        <title>Genome public.</title>
        <authorList>
            <person name="Liu C."/>
            <person name="Sun Q."/>
        </authorList>
    </citation>
    <scope>NUCLEOTIDE SEQUENCE</scope>
    <source>
        <strain evidence="1">NSJ-51</strain>
    </source>
</reference>
<dbReference type="InterPro" id="IPR016024">
    <property type="entry name" value="ARM-type_fold"/>
</dbReference>
<dbReference type="AlphaFoldDB" id="A0A8J6JH23"/>
<dbReference type="EMBL" id="JACOPP010000022">
    <property type="protein sequence ID" value="MBC5734665.1"/>
    <property type="molecule type" value="Genomic_DNA"/>
</dbReference>
<comment type="caution">
    <text evidence="1">The sequence shown here is derived from an EMBL/GenBank/DDBJ whole genome shotgun (WGS) entry which is preliminary data.</text>
</comment>